<reference evidence="8 9" key="1">
    <citation type="submission" date="2020-06" db="EMBL/GenBank/DDBJ databases">
        <authorList>
            <consortium name="Wellcome Sanger Institute Data Sharing"/>
        </authorList>
    </citation>
    <scope>NUCLEOTIDE SEQUENCE [LARGE SCALE GENOMIC DNA]</scope>
</reference>
<dbReference type="GO" id="GO:0005540">
    <property type="term" value="F:hyaluronic acid binding"/>
    <property type="evidence" value="ECO:0007669"/>
    <property type="project" value="TreeGrafter"/>
</dbReference>
<keyword evidence="9" id="KW-1185">Reference proteome</keyword>
<dbReference type="Gene3D" id="3.10.100.10">
    <property type="entry name" value="Mannose-Binding Protein A, subunit A"/>
    <property type="match status" value="1"/>
</dbReference>
<dbReference type="GO" id="GO:0030246">
    <property type="term" value="F:carbohydrate binding"/>
    <property type="evidence" value="ECO:0007669"/>
    <property type="project" value="UniProtKB-KW"/>
</dbReference>
<dbReference type="InterPro" id="IPR016186">
    <property type="entry name" value="C-type_lectin-like/link_sf"/>
</dbReference>
<feature type="domain" description="C-type lectin" evidence="7">
    <location>
        <begin position="29"/>
        <end position="121"/>
    </location>
</feature>
<dbReference type="Proteomes" id="UP000694580">
    <property type="component" value="Chromosome 2"/>
</dbReference>
<dbReference type="Pfam" id="PF00059">
    <property type="entry name" value="Lectin_C"/>
    <property type="match status" value="1"/>
</dbReference>
<evidence type="ECO:0000256" key="5">
    <source>
        <dbReference type="ARBA" id="ARBA00022989"/>
    </source>
</evidence>
<dbReference type="SUPFAM" id="SSF56436">
    <property type="entry name" value="C-type lectin-like"/>
    <property type="match status" value="1"/>
</dbReference>
<dbReference type="GeneTree" id="ENSGT00390000001844"/>
<keyword evidence="4" id="KW-0430">Lectin</keyword>
<dbReference type="PANTHER" id="PTHR14789:SF2">
    <property type="entry name" value="LAYILIN"/>
    <property type="match status" value="1"/>
</dbReference>
<reference evidence="8" key="3">
    <citation type="submission" date="2025-09" db="UniProtKB">
        <authorList>
            <consortium name="Ensembl"/>
        </authorList>
    </citation>
    <scope>IDENTIFICATION</scope>
</reference>
<dbReference type="AlphaFoldDB" id="A0AAY4AH41"/>
<comment type="subcellular location">
    <subcellularLocation>
        <location evidence="1">Membrane</location>
        <topology evidence="1">Single-pass type I membrane protein</topology>
    </subcellularLocation>
</comment>
<dbReference type="Ensembl" id="ENSDCDT00010008674.1">
    <property type="protein sequence ID" value="ENSDCDP00010008248.1"/>
    <property type="gene ID" value="ENSDCDG00010003739.1"/>
</dbReference>
<evidence type="ECO:0000313" key="9">
    <source>
        <dbReference type="Proteomes" id="UP000694580"/>
    </source>
</evidence>
<reference evidence="8" key="2">
    <citation type="submission" date="2025-08" db="UniProtKB">
        <authorList>
            <consortium name="Ensembl"/>
        </authorList>
    </citation>
    <scope>IDENTIFICATION</scope>
</reference>
<evidence type="ECO:0000256" key="2">
    <source>
        <dbReference type="ARBA" id="ARBA00022692"/>
    </source>
</evidence>
<evidence type="ECO:0000259" key="7">
    <source>
        <dbReference type="PROSITE" id="PS50041"/>
    </source>
</evidence>
<protein>
    <recommendedName>
        <fullName evidence="7">C-type lectin domain-containing protein</fullName>
    </recommendedName>
</protein>
<evidence type="ECO:0000256" key="1">
    <source>
        <dbReference type="ARBA" id="ARBA00004479"/>
    </source>
</evidence>
<keyword evidence="5" id="KW-1133">Transmembrane helix</keyword>
<sequence>MIYSCAFQNYNCSVVHIFSAGQRICRRGTERPCYRIASIPDSSLRVGFEAARQACRHDGGELASIESENEQRLVEQFLLDLGSSDTGFWIGLRWSSQPTRDASNCKSRYQWLNRSPSTFRSASTSVYYLFYTKKIEKLKYLELIVHI</sequence>
<accession>A0AAY4AH41</accession>
<dbReference type="PANTHER" id="PTHR14789">
    <property type="entry name" value="CHONDROLECTIN VARIANT CHODLFDELTAE"/>
    <property type="match status" value="1"/>
</dbReference>
<evidence type="ECO:0000313" key="8">
    <source>
        <dbReference type="Ensembl" id="ENSDCDP00010008248.1"/>
    </source>
</evidence>
<keyword evidence="2" id="KW-0812">Transmembrane</keyword>
<dbReference type="InterPro" id="IPR051505">
    <property type="entry name" value="C-type_lectin_domain"/>
</dbReference>
<keyword evidence="3" id="KW-0732">Signal</keyword>
<evidence type="ECO:0000256" key="3">
    <source>
        <dbReference type="ARBA" id="ARBA00022729"/>
    </source>
</evidence>
<dbReference type="InterPro" id="IPR001304">
    <property type="entry name" value="C-type_lectin-like"/>
</dbReference>
<dbReference type="GO" id="GO:0016020">
    <property type="term" value="C:membrane"/>
    <property type="evidence" value="ECO:0007669"/>
    <property type="project" value="UniProtKB-SubCell"/>
</dbReference>
<keyword evidence="6" id="KW-0472">Membrane</keyword>
<dbReference type="InterPro" id="IPR016187">
    <property type="entry name" value="CTDL_fold"/>
</dbReference>
<evidence type="ECO:0000256" key="6">
    <source>
        <dbReference type="ARBA" id="ARBA00023136"/>
    </source>
</evidence>
<name>A0AAY4AH41_9TELE</name>
<dbReference type="PROSITE" id="PS50041">
    <property type="entry name" value="C_TYPE_LECTIN_2"/>
    <property type="match status" value="1"/>
</dbReference>
<proteinExistence type="predicted"/>
<evidence type="ECO:0000256" key="4">
    <source>
        <dbReference type="ARBA" id="ARBA00022734"/>
    </source>
</evidence>
<organism evidence="8 9">
    <name type="scientific">Denticeps clupeoides</name>
    <name type="common">denticle herring</name>
    <dbReference type="NCBI Taxonomy" id="299321"/>
    <lineage>
        <taxon>Eukaryota</taxon>
        <taxon>Metazoa</taxon>
        <taxon>Chordata</taxon>
        <taxon>Craniata</taxon>
        <taxon>Vertebrata</taxon>
        <taxon>Euteleostomi</taxon>
        <taxon>Actinopterygii</taxon>
        <taxon>Neopterygii</taxon>
        <taxon>Teleostei</taxon>
        <taxon>Clupei</taxon>
        <taxon>Clupeiformes</taxon>
        <taxon>Denticipitoidei</taxon>
        <taxon>Denticipitidae</taxon>
        <taxon>Denticeps</taxon>
    </lineage>
</organism>